<evidence type="ECO:0000313" key="4">
    <source>
        <dbReference type="Proteomes" id="UP000747542"/>
    </source>
</evidence>
<dbReference type="GO" id="GO:0000165">
    <property type="term" value="P:MAPK cascade"/>
    <property type="evidence" value="ECO:0007669"/>
    <property type="project" value="InterPro"/>
</dbReference>
<accession>A0A8J5K282</accession>
<comment type="caution">
    <text evidence="3">The sequence shown here is derived from an EMBL/GenBank/DDBJ whole genome shotgun (WGS) entry which is preliminary data.</text>
</comment>
<evidence type="ECO:0000259" key="2">
    <source>
        <dbReference type="Pfam" id="PF19431"/>
    </source>
</evidence>
<dbReference type="EMBL" id="JAHLQT010024550">
    <property type="protein sequence ID" value="KAG7165208.1"/>
    <property type="molecule type" value="Genomic_DNA"/>
</dbReference>
<feature type="region of interest" description="Disordered" evidence="1">
    <location>
        <begin position="78"/>
        <end position="101"/>
    </location>
</feature>
<dbReference type="InterPro" id="IPR045801">
    <property type="entry name" value="MEKK4_N"/>
</dbReference>
<name>A0A8J5K282_HOMAM</name>
<sequence length="1337" mass="152109">MSKGDDDGWRERLGIDFHIELSDSDIEDDLCTSRGEDKSTRAFFKNSGTSDDLAAPEDVEGLESFDSFTHEEEELAHYLKEFGKTPPRTARQRRQKERDAYCSQAKEAAKTIKATLKRRNTAERFLSLPGFSDHGIPEVSPEKTRQQYREQKRSKDRVRSQDRELKQSTLDNPTNAMSTLTTADTDERCESLPPLSPAVKVDSKSRYMSVSCRKLGDGADADQTDDRKVSTAELPPERVCYFAQLQSLLKTGSQETAFNHRQQRSEEEVLYQQELYEMLWLELQAWQAGLDSNMFDIELISRRHEVYDIIQEVLSFKFDPNKHEKHQDNVEIPSKMKITTVDELVTAGELRIAGIAVSSADAADGVGISRMAEGEDDCVGCLSIWCKGCQDKQTECLIQVASLLKRLDYVESLFPSTKKLALHFPEWEQTEFVNRYKALCVWYNTSVQLRMKIEVLGKLLGNMTNTLIPWPTFSMCFTGMATPTSSYDSGAPLATAYEESPQETETQACSTTSSVRFVIDYDKTDASSNPSDSSNSTDSGHTTASTNSGLLMPPGHMSAPPPGGLRRCLSDIFMEANPYRKYVEKLLRNKGMKKTFDKVAEVIRDVMSRTMCILEEPHRTLRGGKLHRHGSDVPSVALAETLQELNRFGPWTPKFESMELPPFYAMFIFLAAVSLQMMRECLKLRLEQMPEKPSRLSIKELMREYKEGVKFAVVVRQKYLRSCQALFTHLTQQLRENLELRQNQAIEELDANIKRLLEVYLEWLDQFVCMLHREPHASSLQRNFLQEEWRFVQATCPHVTEGDSLAATRFCNIACHMLCSVGDFIDTGIDDQMAALQDSTLENLDDLSDDDDLEQDDIQKKRLLQRCRALQVLLAETRERALRAAGLAKMLRKDLEVAAEFCLRGEPSVVLDKLRETGHIRVIAPHSQNHFIFVPGRIKDKREYIWHLLDMRVGGIGLEHEDDDGGGYMILMRCDEYDTLSKLWTGKVIEIEPTADCTITLSRVMVTSLLLVVSSGTILTPVRREFQRSMGNTVALIHDQTAPNKAVTHSIDELKGAALELCESLLQNIKQVENMTDLEQTTPDVEDGERRQLRLVTRDVVHQYFMFGFEYHKEVTRLVTGQHRADVAPLLVSLARMWMTFIESHYSHGKGSRPRWANAGLEFIVFVCDPHNTKHLKEEDFQQLVREIESCRAYIVGTAPEVKQPTTPLTPVLPRHFRRNHTRRSHSSMEKPVDQSDCPSQNTPERVRKKIVSMDLEIDDSLREDKVIGRVSNTQRDRIHFKPRSVSFSWQRGFKIVYASPQLSLQLIDPSRDKNAGNGQVAGALTGVVNSYILSEV</sequence>
<organism evidence="3 4">
    <name type="scientific">Homarus americanus</name>
    <name type="common">American lobster</name>
    <dbReference type="NCBI Taxonomy" id="6706"/>
    <lineage>
        <taxon>Eukaryota</taxon>
        <taxon>Metazoa</taxon>
        <taxon>Ecdysozoa</taxon>
        <taxon>Arthropoda</taxon>
        <taxon>Crustacea</taxon>
        <taxon>Multicrustacea</taxon>
        <taxon>Malacostraca</taxon>
        <taxon>Eumalacostraca</taxon>
        <taxon>Eucarida</taxon>
        <taxon>Decapoda</taxon>
        <taxon>Pleocyemata</taxon>
        <taxon>Astacidea</taxon>
        <taxon>Nephropoidea</taxon>
        <taxon>Nephropidae</taxon>
        <taxon>Homarus</taxon>
    </lineage>
</organism>
<dbReference type="Pfam" id="PF19431">
    <property type="entry name" value="MEKK4_N"/>
    <property type="match status" value="1"/>
</dbReference>
<feature type="region of interest" description="Disordered" evidence="1">
    <location>
        <begin position="524"/>
        <end position="563"/>
    </location>
</feature>
<feature type="compositionally biased region" description="Polar residues" evidence="1">
    <location>
        <begin position="167"/>
        <end position="183"/>
    </location>
</feature>
<dbReference type="Proteomes" id="UP000747542">
    <property type="component" value="Unassembled WGS sequence"/>
</dbReference>
<keyword evidence="4" id="KW-1185">Reference proteome</keyword>
<feature type="region of interest" description="Disordered" evidence="1">
    <location>
        <begin position="1222"/>
        <end position="1244"/>
    </location>
</feature>
<dbReference type="GO" id="GO:0016301">
    <property type="term" value="F:kinase activity"/>
    <property type="evidence" value="ECO:0007669"/>
    <property type="project" value="UniProtKB-KW"/>
</dbReference>
<feature type="compositionally biased region" description="Low complexity" evidence="1">
    <location>
        <begin position="527"/>
        <end position="539"/>
    </location>
</feature>
<feature type="region of interest" description="Disordered" evidence="1">
    <location>
        <begin position="126"/>
        <end position="197"/>
    </location>
</feature>
<reference evidence="3" key="1">
    <citation type="journal article" date="2021" name="Sci. Adv.">
        <title>The American lobster genome reveals insights on longevity, neural, and immune adaptations.</title>
        <authorList>
            <person name="Polinski J.M."/>
            <person name="Zimin A.V."/>
            <person name="Clark K.F."/>
            <person name="Kohn A.B."/>
            <person name="Sadowski N."/>
            <person name="Timp W."/>
            <person name="Ptitsyn A."/>
            <person name="Khanna P."/>
            <person name="Romanova D.Y."/>
            <person name="Williams P."/>
            <person name="Greenwood S.J."/>
            <person name="Moroz L.L."/>
            <person name="Walt D.R."/>
            <person name="Bodnar A.G."/>
        </authorList>
    </citation>
    <scope>NUCLEOTIDE SEQUENCE</scope>
    <source>
        <strain evidence="3">GMGI-L3</strain>
    </source>
</reference>
<evidence type="ECO:0000256" key="1">
    <source>
        <dbReference type="SAM" id="MobiDB-lite"/>
    </source>
</evidence>
<keyword evidence="3" id="KW-0808">Transferase</keyword>
<evidence type="ECO:0000313" key="3">
    <source>
        <dbReference type="EMBL" id="KAG7165208.1"/>
    </source>
</evidence>
<feature type="compositionally biased region" description="Polar residues" evidence="1">
    <location>
        <begin position="540"/>
        <end position="549"/>
    </location>
</feature>
<protein>
    <submittedName>
        <fullName evidence="3">Mitogen-activated protein kinase kinase kinase 4-like</fullName>
    </submittedName>
</protein>
<feature type="compositionally biased region" description="Basic and acidic residues" evidence="1">
    <location>
        <begin position="140"/>
        <end position="166"/>
    </location>
</feature>
<keyword evidence="3" id="KW-0418">Kinase</keyword>
<proteinExistence type="predicted"/>
<gene>
    <name evidence="3" type="primary">Map3k4-L</name>
    <name evidence="3" type="ORF">Hamer_G021935</name>
</gene>
<feature type="domain" description="Mitogen-activated protein kinase kinase kinase N-terminal" evidence="2">
    <location>
        <begin position="72"/>
        <end position="1214"/>
    </location>
</feature>